<evidence type="ECO:0000313" key="2">
    <source>
        <dbReference type="Proteomes" id="UP001285636"/>
    </source>
</evidence>
<dbReference type="AlphaFoldDB" id="A0AAJ2KZZ3"/>
<name>A0AAJ2KZZ3_ALKPS</name>
<dbReference type="EMBL" id="JAWJAY010000001">
    <property type="protein sequence ID" value="MDV2884144.1"/>
    <property type="molecule type" value="Genomic_DNA"/>
</dbReference>
<protein>
    <submittedName>
        <fullName evidence="1">DUF3231 family protein</fullName>
    </submittedName>
</protein>
<gene>
    <name evidence="1" type="ORF">RYX45_03070</name>
</gene>
<sequence length="335" mass="38246">MKNIQLTASEIGTLWMTYQQKTMLLRMIEHFLLHTEDKKSKKIMMGLHKDISTFTIKIEKLFIQEGHSIPLGYTEQDVNLEAPKLFDQHFDIMCMKLMKAISMGIHVLHVNMAYREDLLILFRDLTALTQKYYNQCSMYLAEKGLLTRPPYLSNDQGIQFVQDKDYFRGNKLVGDERVLNAIEVAHLYHAIENNTIGLTLMIGFAQSSKEKDIQDYFLKGKKLANQVVDDISQIMKKDDIQFTKPPNGALTSSTISPFSDKLMMYCTSLLCSFSLGSNAFGTAFSLRSDLPLKVASLGKSIFDFASEGAKLMAKYGWMEEPPQMIDRRAIIKSKK</sequence>
<accession>A0AAJ2KZZ3</accession>
<dbReference type="Gene3D" id="1.20.1260.10">
    <property type="match status" value="2"/>
</dbReference>
<dbReference type="Pfam" id="PF11553">
    <property type="entry name" value="DUF3231"/>
    <property type="match status" value="2"/>
</dbReference>
<dbReference type="InterPro" id="IPR012347">
    <property type="entry name" value="Ferritin-like"/>
</dbReference>
<dbReference type="InterPro" id="IPR021617">
    <property type="entry name" value="DUF3231"/>
</dbReference>
<proteinExistence type="predicted"/>
<dbReference type="RefSeq" id="WP_289236222.1">
    <property type="nucleotide sequence ID" value="NZ_CP117835.1"/>
</dbReference>
<evidence type="ECO:0000313" key="1">
    <source>
        <dbReference type="EMBL" id="MDV2884144.1"/>
    </source>
</evidence>
<reference evidence="1" key="1">
    <citation type="submission" date="2023-10" db="EMBL/GenBank/DDBJ databases">
        <title>Screening of Alkalihalophilus pseudofirmusBZ-TG-HK211 and Its Alleviation of Salt Stress on Rapeseed Growth.</title>
        <authorList>
            <person name="Zhao B."/>
            <person name="Guo T."/>
        </authorList>
    </citation>
    <scope>NUCLEOTIDE SEQUENCE</scope>
    <source>
        <strain evidence="1">BZ-TG-HK211</strain>
    </source>
</reference>
<organism evidence="1 2">
    <name type="scientific">Alkalihalophilus pseudofirmus</name>
    <name type="common">Bacillus pseudofirmus</name>
    <dbReference type="NCBI Taxonomy" id="79885"/>
    <lineage>
        <taxon>Bacteria</taxon>
        <taxon>Bacillati</taxon>
        <taxon>Bacillota</taxon>
        <taxon>Bacilli</taxon>
        <taxon>Bacillales</taxon>
        <taxon>Bacillaceae</taxon>
        <taxon>Alkalihalophilus</taxon>
    </lineage>
</organism>
<comment type="caution">
    <text evidence="1">The sequence shown here is derived from an EMBL/GenBank/DDBJ whole genome shotgun (WGS) entry which is preliminary data.</text>
</comment>
<dbReference type="Proteomes" id="UP001285636">
    <property type="component" value="Unassembled WGS sequence"/>
</dbReference>